<evidence type="ECO:0008006" key="4">
    <source>
        <dbReference type="Google" id="ProtNLM"/>
    </source>
</evidence>
<evidence type="ECO:0000313" key="3">
    <source>
        <dbReference type="Proteomes" id="UP000614741"/>
    </source>
</evidence>
<comment type="caution">
    <text evidence="2">The sequence shown here is derived from an EMBL/GenBank/DDBJ whole genome shotgun (WGS) entry which is preliminary data.</text>
</comment>
<name>A0ABQ4DI98_9CELL</name>
<gene>
    <name evidence="2" type="ORF">Cph01nite_08320</name>
</gene>
<keyword evidence="1" id="KW-0812">Transmembrane</keyword>
<evidence type="ECO:0000313" key="2">
    <source>
        <dbReference type="EMBL" id="GIG39070.1"/>
    </source>
</evidence>
<proteinExistence type="predicted"/>
<keyword evidence="1" id="KW-1133">Transmembrane helix</keyword>
<dbReference type="RefSeq" id="WP_203671386.1">
    <property type="nucleotide sequence ID" value="NZ_BONP01000003.1"/>
</dbReference>
<keyword evidence="3" id="KW-1185">Reference proteome</keyword>
<reference evidence="2 3" key="1">
    <citation type="submission" date="2021-01" db="EMBL/GenBank/DDBJ databases">
        <title>Whole genome shotgun sequence of Cellulomonas phragmiteti NBRC 110785.</title>
        <authorList>
            <person name="Komaki H."/>
            <person name="Tamura T."/>
        </authorList>
    </citation>
    <scope>NUCLEOTIDE SEQUENCE [LARGE SCALE GENOMIC DNA]</scope>
    <source>
        <strain evidence="2 3">NBRC 110785</strain>
    </source>
</reference>
<sequence length="124" mass="12927">MRAPFRDRRSGQPDDRGAAAVELVGYVTIVVMAALLCLQGVYVSQVGAVAQQAARDGARARALGQDVASAVYSQVPSWARVEDVRAQSSGGAFVVEVDVRVPIVVRGVTSASIVVSRDAVMPGS</sequence>
<dbReference type="EMBL" id="BONP01000003">
    <property type="protein sequence ID" value="GIG39070.1"/>
    <property type="molecule type" value="Genomic_DNA"/>
</dbReference>
<feature type="transmembrane region" description="Helical" evidence="1">
    <location>
        <begin position="20"/>
        <end position="42"/>
    </location>
</feature>
<protein>
    <recommendedName>
        <fullName evidence="4">Septum formation initiator</fullName>
    </recommendedName>
</protein>
<accession>A0ABQ4DI98</accession>
<dbReference type="Proteomes" id="UP000614741">
    <property type="component" value="Unassembled WGS sequence"/>
</dbReference>
<evidence type="ECO:0000256" key="1">
    <source>
        <dbReference type="SAM" id="Phobius"/>
    </source>
</evidence>
<keyword evidence="1" id="KW-0472">Membrane</keyword>
<organism evidence="2 3">
    <name type="scientific">Cellulomonas phragmiteti</name>
    <dbReference type="NCBI Taxonomy" id="478780"/>
    <lineage>
        <taxon>Bacteria</taxon>
        <taxon>Bacillati</taxon>
        <taxon>Actinomycetota</taxon>
        <taxon>Actinomycetes</taxon>
        <taxon>Micrococcales</taxon>
        <taxon>Cellulomonadaceae</taxon>
        <taxon>Cellulomonas</taxon>
    </lineage>
</organism>